<dbReference type="InterPro" id="IPR009057">
    <property type="entry name" value="Homeodomain-like_sf"/>
</dbReference>
<dbReference type="AlphaFoldDB" id="A0A1X2H6A1"/>
<dbReference type="PANTHER" id="PTHR11850">
    <property type="entry name" value="HOMEOBOX PROTEIN TRANSCRIPTION FACTORS"/>
    <property type="match status" value="1"/>
</dbReference>
<feature type="region of interest" description="Disordered" evidence="5">
    <location>
        <begin position="163"/>
        <end position="210"/>
    </location>
</feature>
<feature type="region of interest" description="Disordered" evidence="5">
    <location>
        <begin position="273"/>
        <end position="292"/>
    </location>
</feature>
<feature type="DNA-binding region" description="Homeobox" evidence="4">
    <location>
        <begin position="250"/>
        <end position="311"/>
    </location>
</feature>
<dbReference type="GO" id="GO:0005634">
    <property type="term" value="C:nucleus"/>
    <property type="evidence" value="ECO:0007669"/>
    <property type="project" value="UniProtKB-SubCell"/>
</dbReference>
<dbReference type="OrthoDB" id="10056939at2759"/>
<evidence type="ECO:0000313" key="7">
    <source>
        <dbReference type="EMBL" id="ORY93917.1"/>
    </source>
</evidence>
<name>A0A1X2H6A1_SYNRA</name>
<dbReference type="GO" id="GO:0006355">
    <property type="term" value="P:regulation of DNA-templated transcription"/>
    <property type="evidence" value="ECO:0007669"/>
    <property type="project" value="InterPro"/>
</dbReference>
<dbReference type="STRING" id="13706.A0A1X2H6A1"/>
<evidence type="ECO:0000256" key="1">
    <source>
        <dbReference type="ARBA" id="ARBA00023125"/>
    </source>
</evidence>
<dbReference type="Gene3D" id="1.10.10.60">
    <property type="entry name" value="Homeodomain-like"/>
    <property type="match status" value="1"/>
</dbReference>
<dbReference type="GO" id="GO:0003677">
    <property type="term" value="F:DNA binding"/>
    <property type="evidence" value="ECO:0007669"/>
    <property type="project" value="UniProtKB-UniRule"/>
</dbReference>
<dbReference type="PROSITE" id="PS50071">
    <property type="entry name" value="HOMEOBOX_2"/>
    <property type="match status" value="1"/>
</dbReference>
<dbReference type="EMBL" id="MCGN01000008">
    <property type="protein sequence ID" value="ORY93917.1"/>
    <property type="molecule type" value="Genomic_DNA"/>
</dbReference>
<keyword evidence="8" id="KW-1185">Reference proteome</keyword>
<feature type="domain" description="Homeobox" evidence="6">
    <location>
        <begin position="248"/>
        <end position="310"/>
    </location>
</feature>
<proteinExistence type="predicted"/>
<evidence type="ECO:0000256" key="4">
    <source>
        <dbReference type="PROSITE-ProRule" id="PRU00108"/>
    </source>
</evidence>
<keyword evidence="3 4" id="KW-0539">Nucleus</keyword>
<dbReference type="InterPro" id="IPR008422">
    <property type="entry name" value="KN_HD"/>
</dbReference>
<sequence length="324" mass="35556">MWSPGTDAEDLYPVQGGAYHRSAEDSEGYSSDANNIFSTPPSPPSRTLELDSDLFEGVPLEAPMDPIMVACPLTSASPVSPSLPLSLSSSTFASSVSFSSNNHDFKEGTRQDSLSPAFSREEGSMTFPSGANVNGQWRTPRAASPSLDSSVAPPAAATVASVLSAQNEQKPNKYKKRVGDGAQNNEHWPSISVHTRYNGDDHVTSRSRSRSRFSFLSTAYATRQGNQGRSARTSGAAAFSNLMPLSPGPQKRARRNYDQNTKNTLMHWFLHHEGKSPTHEERKRLAEKTNLSRQQISTWMQNARRRYASKLREQKPAEAIKAEP</sequence>
<evidence type="ECO:0000256" key="5">
    <source>
        <dbReference type="SAM" id="MobiDB-lite"/>
    </source>
</evidence>
<feature type="compositionally biased region" description="Polar residues" evidence="5">
    <location>
        <begin position="28"/>
        <end position="39"/>
    </location>
</feature>
<comment type="subcellular location">
    <subcellularLocation>
        <location evidence="4">Nucleus</location>
    </subcellularLocation>
</comment>
<dbReference type="InterPro" id="IPR050224">
    <property type="entry name" value="TALE_homeobox"/>
</dbReference>
<gene>
    <name evidence="7" type="ORF">BCR43DRAFT_495550</name>
</gene>
<evidence type="ECO:0000256" key="3">
    <source>
        <dbReference type="ARBA" id="ARBA00023242"/>
    </source>
</evidence>
<feature type="compositionally biased region" description="Polar residues" evidence="5">
    <location>
        <begin position="126"/>
        <end position="137"/>
    </location>
</feature>
<feature type="region of interest" description="Disordered" evidence="5">
    <location>
        <begin position="1"/>
        <end position="48"/>
    </location>
</feature>
<dbReference type="InParanoid" id="A0A1X2H6A1"/>
<dbReference type="SMART" id="SM00389">
    <property type="entry name" value="HOX"/>
    <property type="match status" value="1"/>
</dbReference>
<evidence type="ECO:0000256" key="2">
    <source>
        <dbReference type="ARBA" id="ARBA00023155"/>
    </source>
</evidence>
<dbReference type="InterPro" id="IPR001356">
    <property type="entry name" value="HD"/>
</dbReference>
<feature type="region of interest" description="Disordered" evidence="5">
    <location>
        <begin position="98"/>
        <end position="151"/>
    </location>
</feature>
<evidence type="ECO:0000259" key="6">
    <source>
        <dbReference type="PROSITE" id="PS50071"/>
    </source>
</evidence>
<dbReference type="Proteomes" id="UP000242180">
    <property type="component" value="Unassembled WGS sequence"/>
</dbReference>
<keyword evidence="1 4" id="KW-0238">DNA-binding</keyword>
<accession>A0A1X2H6A1</accession>
<comment type="caution">
    <text evidence="7">The sequence shown here is derived from an EMBL/GenBank/DDBJ whole genome shotgun (WGS) entry which is preliminary data.</text>
</comment>
<protein>
    <recommendedName>
        <fullName evidence="6">Homeobox domain-containing protein</fullName>
    </recommendedName>
</protein>
<feature type="compositionally biased region" description="Polar residues" evidence="5">
    <location>
        <begin position="182"/>
        <end position="195"/>
    </location>
</feature>
<dbReference type="Pfam" id="PF05920">
    <property type="entry name" value="Homeobox_KN"/>
    <property type="match status" value="1"/>
</dbReference>
<organism evidence="7 8">
    <name type="scientific">Syncephalastrum racemosum</name>
    <name type="common">Filamentous fungus</name>
    <dbReference type="NCBI Taxonomy" id="13706"/>
    <lineage>
        <taxon>Eukaryota</taxon>
        <taxon>Fungi</taxon>
        <taxon>Fungi incertae sedis</taxon>
        <taxon>Mucoromycota</taxon>
        <taxon>Mucoromycotina</taxon>
        <taxon>Mucoromycetes</taxon>
        <taxon>Mucorales</taxon>
        <taxon>Syncephalastraceae</taxon>
        <taxon>Syncephalastrum</taxon>
    </lineage>
</organism>
<evidence type="ECO:0000313" key="8">
    <source>
        <dbReference type="Proteomes" id="UP000242180"/>
    </source>
</evidence>
<feature type="compositionally biased region" description="Basic and acidic residues" evidence="5">
    <location>
        <begin position="273"/>
        <end position="287"/>
    </location>
</feature>
<reference evidence="7 8" key="1">
    <citation type="submission" date="2016-07" db="EMBL/GenBank/DDBJ databases">
        <title>Pervasive Adenine N6-methylation of Active Genes in Fungi.</title>
        <authorList>
            <consortium name="DOE Joint Genome Institute"/>
            <person name="Mondo S.J."/>
            <person name="Dannebaum R.O."/>
            <person name="Kuo R.C."/>
            <person name="Labutti K."/>
            <person name="Haridas S."/>
            <person name="Kuo A."/>
            <person name="Salamov A."/>
            <person name="Ahrendt S.R."/>
            <person name="Lipzen A."/>
            <person name="Sullivan W."/>
            <person name="Andreopoulos W.B."/>
            <person name="Clum A."/>
            <person name="Lindquist E."/>
            <person name="Daum C."/>
            <person name="Ramamoorthy G.K."/>
            <person name="Gryganskyi A."/>
            <person name="Culley D."/>
            <person name="Magnuson J.K."/>
            <person name="James T.Y."/>
            <person name="O'Malley M.A."/>
            <person name="Stajich J.E."/>
            <person name="Spatafora J.W."/>
            <person name="Visel A."/>
            <person name="Grigoriev I.V."/>
        </authorList>
    </citation>
    <scope>NUCLEOTIDE SEQUENCE [LARGE SCALE GENOMIC DNA]</scope>
    <source>
        <strain evidence="7 8">NRRL 2496</strain>
    </source>
</reference>
<keyword evidence="2 4" id="KW-0371">Homeobox</keyword>
<dbReference type="SUPFAM" id="SSF46689">
    <property type="entry name" value="Homeodomain-like"/>
    <property type="match status" value="1"/>
</dbReference>
<dbReference type="CDD" id="cd00086">
    <property type="entry name" value="homeodomain"/>
    <property type="match status" value="1"/>
</dbReference>